<feature type="transmembrane region" description="Helical" evidence="9">
    <location>
        <begin position="12"/>
        <end position="35"/>
    </location>
</feature>
<dbReference type="PANTHER" id="PTHR23037:SF46">
    <property type="entry name" value="INTERLEUKIN 5 RECEPTOR SUBUNIT ALPHA"/>
    <property type="match status" value="1"/>
</dbReference>
<dbReference type="Pfam" id="PF12772">
    <property type="entry name" value="GHBP"/>
    <property type="match status" value="2"/>
</dbReference>
<sequence>MGTRGCETLVFHFSAINIMAAVFFLCLHCVTASVLESASRKEIPVKYPHLTGCVSTNMETFHCRWDVGTLQNISKPQDVRLFYITKTPLQASPKEWNECPHYSTERSNECFFSENHTSVWIDYSVQLRSRDQSILYDEEHFNVQDIVQPDPPLGVNWTMLNVSLTGNFYDIMLSWKPPPSADVEMGWMTLQYEVQHRKVDSEHWDTAELVKSTHCSLYGLQSDVHYEVRVRCKKHGDKKFGGFSDSIFVHVSSEASRFPLLTLLIFGTLCLVAILMLAIISQQEKLLVILLPPVPGPKIRGIDPELLKKGKLKELTSILGSPPDLRPELYTNDAWVEFIDLDFEEQSDRLTNLDTDFLMNRSLFSNCSHLSMGFTDDDSGRASCCDPDLASDAETSHLHSLVTNQIRNKEPVTASRPGCPSPNATAGEPPLEVPAREALYTQVSEIKPSGKVLLSPEDEMQNNAVTDAKEIQTAGKKEDKNNPEPHVTYTSELNAGKMSPSLPACNFNDLCSTGEDLSSSSEGVEGQNSLIRTSNSIPASQQTASKAITTPDGYLTPDLLGSITP</sequence>
<dbReference type="InterPro" id="IPR013783">
    <property type="entry name" value="Ig-like_fold"/>
</dbReference>
<dbReference type="CTD" id="560202"/>
<evidence type="ECO:0000256" key="5">
    <source>
        <dbReference type="ARBA" id="ARBA00023136"/>
    </source>
</evidence>
<evidence type="ECO:0000256" key="4">
    <source>
        <dbReference type="ARBA" id="ARBA00022989"/>
    </source>
</evidence>
<dbReference type="GO" id="GO:0004896">
    <property type="term" value="F:cytokine receptor activity"/>
    <property type="evidence" value="ECO:0007669"/>
    <property type="project" value="TreeGrafter"/>
</dbReference>
<dbReference type="OMA" id="NECPHYS"/>
<keyword evidence="12" id="KW-1185">Reference proteome</keyword>
<evidence type="ECO:0000256" key="6">
    <source>
        <dbReference type="ARBA" id="ARBA00023170"/>
    </source>
</evidence>
<proteinExistence type="predicted"/>
<feature type="transmembrane region" description="Helical" evidence="9">
    <location>
        <begin position="260"/>
        <end position="280"/>
    </location>
</feature>
<dbReference type="CDD" id="cd00063">
    <property type="entry name" value="FN3"/>
    <property type="match status" value="1"/>
</dbReference>
<dbReference type="SUPFAM" id="SSF49265">
    <property type="entry name" value="Fibronectin type III"/>
    <property type="match status" value="2"/>
</dbReference>
<dbReference type="SMART" id="SM00060">
    <property type="entry name" value="FN3"/>
    <property type="match status" value="1"/>
</dbReference>
<evidence type="ECO:0000256" key="9">
    <source>
        <dbReference type="SAM" id="Phobius"/>
    </source>
</evidence>
<evidence type="ECO:0000256" key="8">
    <source>
        <dbReference type="SAM" id="MobiDB-lite"/>
    </source>
</evidence>
<reference evidence="11" key="2">
    <citation type="submission" date="2025-09" db="UniProtKB">
        <authorList>
            <consortium name="Ensembl"/>
        </authorList>
    </citation>
    <scope>IDENTIFICATION</scope>
</reference>
<name>A0A3Q3DDX0_HIPCM</name>
<dbReference type="GeneTree" id="ENSGT00940000165107"/>
<dbReference type="Pfam" id="PF00041">
    <property type="entry name" value="fn3"/>
    <property type="match status" value="1"/>
</dbReference>
<feature type="region of interest" description="Disordered" evidence="8">
    <location>
        <begin position="410"/>
        <end position="430"/>
    </location>
</feature>
<protein>
    <submittedName>
        <fullName evidence="11">Growth hormone receptor b</fullName>
    </submittedName>
</protein>
<evidence type="ECO:0000313" key="12">
    <source>
        <dbReference type="Proteomes" id="UP000264820"/>
    </source>
</evidence>
<evidence type="ECO:0000256" key="3">
    <source>
        <dbReference type="ARBA" id="ARBA00022729"/>
    </source>
</evidence>
<dbReference type="KEGG" id="hcq:109524008"/>
<dbReference type="GeneID" id="109524008"/>
<feature type="domain" description="Fibronectin type-III" evidence="10">
    <location>
        <begin position="151"/>
        <end position="255"/>
    </location>
</feature>
<dbReference type="InterPro" id="IPR015152">
    <property type="entry name" value="Growth/epo_recpt_lig-bind"/>
</dbReference>
<keyword evidence="3" id="KW-0732">Signal</keyword>
<evidence type="ECO:0000256" key="7">
    <source>
        <dbReference type="ARBA" id="ARBA00023180"/>
    </source>
</evidence>
<keyword evidence="5 9" id="KW-0472">Membrane</keyword>
<keyword evidence="6" id="KW-0675">Receptor</keyword>
<keyword evidence="2 9" id="KW-0812">Transmembrane</keyword>
<dbReference type="InterPro" id="IPR025871">
    <property type="entry name" value="GHBP"/>
</dbReference>
<reference evidence="11" key="1">
    <citation type="submission" date="2025-08" db="UniProtKB">
        <authorList>
            <consortium name="Ensembl"/>
        </authorList>
    </citation>
    <scope>IDENTIFICATION</scope>
</reference>
<dbReference type="PANTHER" id="PTHR23037">
    <property type="entry name" value="CYTOKINE RECEPTOR"/>
    <property type="match status" value="1"/>
</dbReference>
<dbReference type="STRING" id="109280.ENSHCOP00000009604"/>
<dbReference type="RefSeq" id="XP_019739135.1">
    <property type="nucleotide sequence ID" value="XM_019883576.1"/>
</dbReference>
<dbReference type="AlphaFoldDB" id="A0A3Q3DDX0"/>
<dbReference type="Gene3D" id="2.60.40.10">
    <property type="entry name" value="Immunoglobulins"/>
    <property type="match status" value="2"/>
</dbReference>
<dbReference type="PROSITE" id="PS50853">
    <property type="entry name" value="FN3"/>
    <property type="match status" value="1"/>
</dbReference>
<dbReference type="InterPro" id="IPR036116">
    <property type="entry name" value="FN3_sf"/>
</dbReference>
<dbReference type="OrthoDB" id="9890215at2759"/>
<dbReference type="InterPro" id="IPR003961">
    <property type="entry name" value="FN3_dom"/>
</dbReference>
<keyword evidence="4 9" id="KW-1133">Transmembrane helix</keyword>
<organism evidence="11 12">
    <name type="scientific">Hippocampus comes</name>
    <name type="common">Tiger tail seahorse</name>
    <dbReference type="NCBI Taxonomy" id="109280"/>
    <lineage>
        <taxon>Eukaryota</taxon>
        <taxon>Metazoa</taxon>
        <taxon>Chordata</taxon>
        <taxon>Craniata</taxon>
        <taxon>Vertebrata</taxon>
        <taxon>Euteleostomi</taxon>
        <taxon>Actinopterygii</taxon>
        <taxon>Neopterygii</taxon>
        <taxon>Teleostei</taxon>
        <taxon>Neoteleostei</taxon>
        <taxon>Acanthomorphata</taxon>
        <taxon>Syngnathiaria</taxon>
        <taxon>Syngnathiformes</taxon>
        <taxon>Syngnathoidei</taxon>
        <taxon>Syngnathidae</taxon>
        <taxon>Hippocampus</taxon>
    </lineage>
</organism>
<feature type="compositionally biased region" description="Polar residues" evidence="8">
    <location>
        <begin position="515"/>
        <end position="548"/>
    </location>
</feature>
<dbReference type="Pfam" id="PF09067">
    <property type="entry name" value="EpoR_lig-bind"/>
    <property type="match status" value="1"/>
</dbReference>
<dbReference type="Ensembl" id="ENSHCOT00000015771.1">
    <property type="protein sequence ID" value="ENSHCOP00000009604.1"/>
    <property type="gene ID" value="ENSHCOG00000012076.1"/>
</dbReference>
<dbReference type="Proteomes" id="UP000264820">
    <property type="component" value="Unplaced"/>
</dbReference>
<accession>A0A3Q3DDX0</accession>
<feature type="region of interest" description="Disordered" evidence="8">
    <location>
        <begin position="515"/>
        <end position="565"/>
    </location>
</feature>
<evidence type="ECO:0000256" key="1">
    <source>
        <dbReference type="ARBA" id="ARBA00004479"/>
    </source>
</evidence>
<evidence type="ECO:0000256" key="2">
    <source>
        <dbReference type="ARBA" id="ARBA00022692"/>
    </source>
</evidence>
<evidence type="ECO:0000313" key="11">
    <source>
        <dbReference type="Ensembl" id="ENSHCOP00000009604.1"/>
    </source>
</evidence>
<evidence type="ECO:0000259" key="10">
    <source>
        <dbReference type="PROSITE" id="PS50853"/>
    </source>
</evidence>
<keyword evidence="7" id="KW-0325">Glycoprotein</keyword>
<comment type="subcellular location">
    <subcellularLocation>
        <location evidence="1">Membrane</location>
        <topology evidence="1">Single-pass type I membrane protein</topology>
    </subcellularLocation>
</comment>
<dbReference type="GO" id="GO:0009897">
    <property type="term" value="C:external side of plasma membrane"/>
    <property type="evidence" value="ECO:0007669"/>
    <property type="project" value="TreeGrafter"/>
</dbReference>